<evidence type="ECO:0000256" key="1">
    <source>
        <dbReference type="ARBA" id="ARBA00004141"/>
    </source>
</evidence>
<dbReference type="Pfam" id="PF01694">
    <property type="entry name" value="Rhomboid"/>
    <property type="match status" value="1"/>
</dbReference>
<evidence type="ECO:0000256" key="3">
    <source>
        <dbReference type="ARBA" id="ARBA00022692"/>
    </source>
</evidence>
<dbReference type="Gene3D" id="1.20.1540.10">
    <property type="entry name" value="Rhomboid-like"/>
    <property type="match status" value="1"/>
</dbReference>
<dbReference type="InterPro" id="IPR050925">
    <property type="entry name" value="Rhomboid_protease_S54"/>
</dbReference>
<evidence type="ECO:0000313" key="10">
    <source>
        <dbReference type="Proteomes" id="UP000477722"/>
    </source>
</evidence>
<keyword evidence="6 7" id="KW-0472">Membrane</keyword>
<reference evidence="9 10" key="1">
    <citation type="submission" date="2020-02" db="EMBL/GenBank/DDBJ databases">
        <title>Whole-genome analyses of novel actinobacteria.</title>
        <authorList>
            <person name="Sahin N."/>
            <person name="Tatar D."/>
        </authorList>
    </citation>
    <scope>NUCLEOTIDE SEQUENCE [LARGE SCALE GENOMIC DNA]</scope>
    <source>
        <strain evidence="9 10">SB3404</strain>
    </source>
</reference>
<dbReference type="EMBL" id="JAAKZZ010000244">
    <property type="protein sequence ID" value="NGO70912.1"/>
    <property type="molecule type" value="Genomic_DNA"/>
</dbReference>
<comment type="caution">
    <text evidence="9">The sequence shown here is derived from an EMBL/GenBank/DDBJ whole genome shotgun (WGS) entry which is preliminary data.</text>
</comment>
<feature type="transmembrane region" description="Helical" evidence="7">
    <location>
        <begin position="100"/>
        <end position="119"/>
    </location>
</feature>
<evidence type="ECO:0000259" key="8">
    <source>
        <dbReference type="Pfam" id="PF01694"/>
    </source>
</evidence>
<dbReference type="GO" id="GO:0016020">
    <property type="term" value="C:membrane"/>
    <property type="evidence" value="ECO:0007669"/>
    <property type="project" value="UniProtKB-SubCell"/>
</dbReference>
<evidence type="ECO:0000256" key="6">
    <source>
        <dbReference type="ARBA" id="ARBA00023136"/>
    </source>
</evidence>
<feature type="domain" description="Peptidase S54 rhomboid" evidence="8">
    <location>
        <begin position="90"/>
        <end position="221"/>
    </location>
</feature>
<dbReference type="InterPro" id="IPR022764">
    <property type="entry name" value="Peptidase_S54_rhomboid_dom"/>
</dbReference>
<comment type="subcellular location">
    <subcellularLocation>
        <location evidence="1">Membrane</location>
        <topology evidence="1">Multi-pass membrane protein</topology>
    </subcellularLocation>
</comment>
<dbReference type="PANTHER" id="PTHR43731:SF14">
    <property type="entry name" value="PRESENILIN-ASSOCIATED RHOMBOID-LIKE PROTEIN, MITOCHONDRIAL"/>
    <property type="match status" value="1"/>
</dbReference>
<dbReference type="GO" id="GO:0006508">
    <property type="term" value="P:proteolysis"/>
    <property type="evidence" value="ECO:0007669"/>
    <property type="project" value="UniProtKB-KW"/>
</dbReference>
<keyword evidence="10" id="KW-1185">Reference proteome</keyword>
<feature type="transmembrane region" description="Helical" evidence="7">
    <location>
        <begin position="233"/>
        <end position="252"/>
    </location>
</feature>
<feature type="transmembrane region" description="Helical" evidence="7">
    <location>
        <begin position="156"/>
        <end position="174"/>
    </location>
</feature>
<name>A0A6G4X1B1_9ACTN</name>
<evidence type="ECO:0000313" key="9">
    <source>
        <dbReference type="EMBL" id="NGO70912.1"/>
    </source>
</evidence>
<accession>A0A6G4X1B1</accession>
<dbReference type="Proteomes" id="UP000477722">
    <property type="component" value="Unassembled WGS sequence"/>
</dbReference>
<keyword evidence="5 7" id="KW-1133">Transmembrane helix</keyword>
<dbReference type="PANTHER" id="PTHR43731">
    <property type="entry name" value="RHOMBOID PROTEASE"/>
    <property type="match status" value="1"/>
</dbReference>
<comment type="similarity">
    <text evidence="2">Belongs to the peptidase S54 family.</text>
</comment>
<dbReference type="GO" id="GO:0004252">
    <property type="term" value="F:serine-type endopeptidase activity"/>
    <property type="evidence" value="ECO:0007669"/>
    <property type="project" value="InterPro"/>
</dbReference>
<evidence type="ECO:0000256" key="2">
    <source>
        <dbReference type="ARBA" id="ARBA00009045"/>
    </source>
</evidence>
<evidence type="ECO:0000256" key="5">
    <source>
        <dbReference type="ARBA" id="ARBA00022989"/>
    </source>
</evidence>
<keyword evidence="3 7" id="KW-0812">Transmembrane</keyword>
<feature type="transmembrane region" description="Helical" evidence="7">
    <location>
        <begin position="181"/>
        <end position="199"/>
    </location>
</feature>
<organism evidence="9 10">
    <name type="scientific">Streptomyces boncukensis</name>
    <dbReference type="NCBI Taxonomy" id="2711219"/>
    <lineage>
        <taxon>Bacteria</taxon>
        <taxon>Bacillati</taxon>
        <taxon>Actinomycetota</taxon>
        <taxon>Actinomycetes</taxon>
        <taxon>Kitasatosporales</taxon>
        <taxon>Streptomycetaceae</taxon>
        <taxon>Streptomyces</taxon>
    </lineage>
</organism>
<feature type="transmembrane region" description="Helical" evidence="7">
    <location>
        <begin position="205"/>
        <end position="221"/>
    </location>
</feature>
<protein>
    <submittedName>
        <fullName evidence="9">Rhomboid family intramembrane serine protease</fullName>
    </submittedName>
</protein>
<keyword evidence="9" id="KW-0645">Protease</keyword>
<evidence type="ECO:0000256" key="7">
    <source>
        <dbReference type="SAM" id="Phobius"/>
    </source>
</evidence>
<dbReference type="AlphaFoldDB" id="A0A6G4X1B1"/>
<proteinExistence type="inferred from homology"/>
<dbReference type="InterPro" id="IPR035952">
    <property type="entry name" value="Rhomboid-like_sf"/>
</dbReference>
<gene>
    <name evidence="9" type="ORF">G5C65_21645</name>
</gene>
<dbReference type="SUPFAM" id="SSF144091">
    <property type="entry name" value="Rhomboid-like"/>
    <property type="match status" value="1"/>
</dbReference>
<keyword evidence="4" id="KW-0378">Hydrolase</keyword>
<feature type="transmembrane region" description="Helical" evidence="7">
    <location>
        <begin position="131"/>
        <end position="150"/>
    </location>
</feature>
<sequence length="255" mass="27422">MISASVGYQCPECVKGGSGTGHAPTANRPRTLAGGSVAADPRLVTKVILALNVALFIAVRARGDALLDDLLLFGRARTELFGPVEGVAEGQWYRLFSSMFLHQEIWHILMNMLGLWFLGPPLEAALGRLRFVGLYLLSGLGGGALTYLIAAPEQPSLGASGAIFGLFGATAVLMRRLRYDMRPILVLLGINLVFTFTWSNIAWEAHVGGLVAGALLAYAMVHAPRERRQLVQYAAFGGMLLVIVVMCVIRTAQLT</sequence>
<evidence type="ECO:0000256" key="4">
    <source>
        <dbReference type="ARBA" id="ARBA00022801"/>
    </source>
</evidence>